<dbReference type="KEGG" id="hazt:108681383"/>
<name>A0A8B7PKI7_HYAAZ</name>
<dbReference type="GeneID" id="108681383"/>
<keyword evidence="2" id="KW-0472">Membrane</keyword>
<keyword evidence="2" id="KW-0812">Transmembrane</keyword>
<dbReference type="PANTHER" id="PTHR45964:SF5">
    <property type="entry name" value="WSCD FAMILY MEMBER CG9164"/>
    <property type="match status" value="1"/>
</dbReference>
<gene>
    <name evidence="5" type="primary">LOC108681383</name>
</gene>
<evidence type="ECO:0000259" key="3">
    <source>
        <dbReference type="Pfam" id="PF00685"/>
    </source>
</evidence>
<evidence type="ECO:0000313" key="4">
    <source>
        <dbReference type="Proteomes" id="UP000694843"/>
    </source>
</evidence>
<dbReference type="SUPFAM" id="SSF52540">
    <property type="entry name" value="P-loop containing nucleoside triphosphate hydrolases"/>
    <property type="match status" value="1"/>
</dbReference>
<dbReference type="Gene3D" id="3.40.50.300">
    <property type="entry name" value="P-loop containing nucleotide triphosphate hydrolases"/>
    <property type="match status" value="1"/>
</dbReference>
<protein>
    <submittedName>
        <fullName evidence="5">WSCD family member AAEL009094</fullName>
    </submittedName>
</protein>
<dbReference type="Pfam" id="PF00685">
    <property type="entry name" value="Sulfotransfer_1"/>
    <property type="match status" value="1"/>
</dbReference>
<dbReference type="RefSeq" id="XP_018025891.1">
    <property type="nucleotide sequence ID" value="XM_018170402.2"/>
</dbReference>
<organism evidence="4 5">
    <name type="scientific">Hyalella azteca</name>
    <name type="common">Amphipod</name>
    <dbReference type="NCBI Taxonomy" id="294128"/>
    <lineage>
        <taxon>Eukaryota</taxon>
        <taxon>Metazoa</taxon>
        <taxon>Ecdysozoa</taxon>
        <taxon>Arthropoda</taxon>
        <taxon>Crustacea</taxon>
        <taxon>Multicrustacea</taxon>
        <taxon>Malacostraca</taxon>
        <taxon>Eumalacostraca</taxon>
        <taxon>Peracarida</taxon>
        <taxon>Amphipoda</taxon>
        <taxon>Senticaudata</taxon>
        <taxon>Talitrida</taxon>
        <taxon>Talitroidea</taxon>
        <taxon>Hyalellidae</taxon>
        <taxon>Hyalella</taxon>
    </lineage>
</organism>
<dbReference type="InterPro" id="IPR027417">
    <property type="entry name" value="P-loop_NTPase"/>
</dbReference>
<dbReference type="OrthoDB" id="5985073at2759"/>
<feature type="transmembrane region" description="Helical" evidence="2">
    <location>
        <begin position="7"/>
        <end position="29"/>
    </location>
</feature>
<dbReference type="PANTHER" id="PTHR45964">
    <property type="entry name" value="WSCD FAMILY MEMBER CG9164"/>
    <property type="match status" value="1"/>
</dbReference>
<dbReference type="OMA" id="THEMYES"/>
<sequence>MRRSWRWRVYVLAWIVCAYLTIMAAISLMSDNLSDKNLDPRSINGIPFRGVWGWNGPNGGGRGARLQWCKELKFVDPPGQVTALASFPGSGNTWVRYLLQQVAGYYTGSVYKDFALMKNGFPAESISNGSVIIVKTHEHGEQVRAPFSRSVLIIRDPFQSIMAEFNRQSGGHIGHALPDKYSKDNGRYWKSFVKNKAISWTNTNLDWLQFKGPLHILFYEDLLDNLPQEIRKILEFLDIEVDDQSFDCMMRHSDGIYKRRKRNLSFNPYTLDLKNLIDYCKKIVDAAVKAYFTNSANIDDFVSSLNLTRLSEVVTDSSQKPEVKFSR</sequence>
<feature type="domain" description="Sulfotransferase" evidence="3">
    <location>
        <begin position="130"/>
        <end position="253"/>
    </location>
</feature>
<evidence type="ECO:0000313" key="5">
    <source>
        <dbReference type="RefSeq" id="XP_018025891.1"/>
    </source>
</evidence>
<evidence type="ECO:0000256" key="1">
    <source>
        <dbReference type="ARBA" id="ARBA00010236"/>
    </source>
</evidence>
<reference evidence="5" key="1">
    <citation type="submission" date="2025-08" db="UniProtKB">
        <authorList>
            <consortium name="RefSeq"/>
        </authorList>
    </citation>
    <scope>IDENTIFICATION</scope>
    <source>
        <tissue evidence="5">Whole organism</tissue>
    </source>
</reference>
<dbReference type="InterPro" id="IPR000863">
    <property type="entry name" value="Sulfotransferase_dom"/>
</dbReference>
<dbReference type="GO" id="GO:0008146">
    <property type="term" value="F:sulfotransferase activity"/>
    <property type="evidence" value="ECO:0007669"/>
    <property type="project" value="InterPro"/>
</dbReference>
<keyword evidence="4" id="KW-1185">Reference proteome</keyword>
<proteinExistence type="inferred from homology"/>
<dbReference type="InterPro" id="IPR051589">
    <property type="entry name" value="Sialate-O-sulfotransferase"/>
</dbReference>
<evidence type="ECO:0000256" key="2">
    <source>
        <dbReference type="SAM" id="Phobius"/>
    </source>
</evidence>
<keyword evidence="2" id="KW-1133">Transmembrane helix</keyword>
<dbReference type="Proteomes" id="UP000694843">
    <property type="component" value="Unplaced"/>
</dbReference>
<accession>A0A8B7PKI7</accession>
<comment type="similarity">
    <text evidence="1">Belongs to the WSCD family.</text>
</comment>
<dbReference type="AlphaFoldDB" id="A0A8B7PKI7"/>